<keyword evidence="1" id="KW-1133">Transmembrane helix</keyword>
<dbReference type="SUPFAM" id="SSF51126">
    <property type="entry name" value="Pectin lyase-like"/>
    <property type="match status" value="2"/>
</dbReference>
<dbReference type="EMBL" id="JAVHJO010000003">
    <property type="protein sequence ID" value="KAK6542029.1"/>
    <property type="molecule type" value="Genomic_DNA"/>
</dbReference>
<proteinExistence type="predicted"/>
<keyword evidence="1" id="KW-0472">Membrane</keyword>
<keyword evidence="1" id="KW-0812">Transmembrane</keyword>
<dbReference type="CDD" id="cd23668">
    <property type="entry name" value="GH55_beta13glucanase-like"/>
    <property type="match status" value="1"/>
</dbReference>
<accession>A0AAV9XJ99</accession>
<sequence>MLNSSIGQEGLSKLNLFFFVSLLLVFANFGLADNLTFRRALQTSTAESRVKNASSDEIAAARALIEDVRAKVDIYNQNRLDHPFISYSPPSNRHSKRQITNDTLFTPPPPLFQVTEAIAKAAALLAEVDAANATLRQNPTKREELHKRAGSWWMANKQHRGAWPWGRDSSYQVFRDVTDGKWATDGAARCVADGKTDCTAAINNAMKAGKRCGAGCNGSTTKQAILYFPSGTYLISGTIEIYFGTQMIGDATNPPTILASSSFVGLGMFSVDHYVENGGVGPDGNAKEWYINTANFYRQIRNFVFDLRQAGDTASADKQVAMAGIHYQVGQATSLTNLKFLMSGAKQHGVYAENGSGGHLSDLTFQGGGFGIWGGSQQFTAQRITFSNVDVAVHLIWDWGFSFKGINVLGGNIGFKLISADGTGPHNTGSIILIDSVFRGTKTAIEVFPASSDLKTGTTGITLENILFTSVGRGVVDTSGKVYLAGGQASIQYWILGPTYMSQSNGDRTFTFGDSYEISRRDDMLSPDNKFGFPLKPYFDRAKPQYEDTPWSNFVSVKSAGAKGDGATDDSGVLNDIISTAAANKLIVFFDAGTYILKDTVKIPAGARIVGEAWAQITAQGPNFSDADKPRPLIRVGDPGDNAGSVEIQDLLFTTKGPTAGVVLIEWNLKADGQGAAGMWDCHVRVGGAVGTDLTSTECPPSASASTEKCTAGNMMMHLTPSASAYLENVWLWVGDHDIDDPDQGSDDSNNMVQCSIFVRRGLLIESTGPVWLYGTAVEHAVMYQYNFYQAESVFATMIQTESPYYQPSPQPPSQFSSTQRGLFNGDNLFENCPGGPGCDASWALMIRESNDIYIAGAGLYSWFSSYDQTVCVDASNCQKALIQLVDNGEGVQINNLITIGATTMIVSGDDLEISAADNAAVSFHPFWSQITAFGVANSFDDSDDDDDLPDTDLQLCTINFPNLAILELAYDEGHVESYCQTEYTLVALKNMYQGAVSDFQELLRNSYDKMFKYYAEGIAKTASDQVTEHTNSVGNKYFTCVVGELGFCCKDCKDHSCKYCVDKACTKTCVGLNCGHKKRDFSLIPKREVDPPTVSPITYPQKIPEPCPPDYSQRGYGSNNPYKQSVWWTLPDKNRNAFFADLLNATGIPSNKIAFKDRDRGNTCTPAQKSHPNDDCWILGMDFNFPQPQGYEAQDVTNPKDIIQKAIDKAGNMGTQLEDAVTAIKLAGYRGDEPELIDSVTLPILTIAAAVDAMKEIEKAVIKSIEAFEKKLILLFVNVVLLLLPIVGGTVGSFAGLAEVGAIISLFGDAGGFLYDLYSLAEEPHDTATLISLILTPLGLTDLAAVSKASRIKRTLPASEIAKFGPAVKRNDEIIDKVIGTCRRK</sequence>
<dbReference type="InterPro" id="IPR011050">
    <property type="entry name" value="Pectin_lyase_fold/virulence"/>
</dbReference>
<dbReference type="InterPro" id="IPR039279">
    <property type="entry name" value="QRT3-like"/>
</dbReference>
<feature type="domain" description="Rhamnogalacturonase A/B/Epimerase-like pectate lyase" evidence="2">
    <location>
        <begin position="192"/>
        <end position="415"/>
    </location>
</feature>
<dbReference type="PANTHER" id="PTHR33928">
    <property type="entry name" value="POLYGALACTURONASE QRT3"/>
    <property type="match status" value="1"/>
</dbReference>
<dbReference type="Proteomes" id="UP001365542">
    <property type="component" value="Unassembled WGS sequence"/>
</dbReference>
<evidence type="ECO:0000313" key="3">
    <source>
        <dbReference type="EMBL" id="KAK6542029.1"/>
    </source>
</evidence>
<dbReference type="InterPro" id="IPR024535">
    <property type="entry name" value="RHGA/B-epi-like_pectate_lyase"/>
</dbReference>
<protein>
    <recommendedName>
        <fullName evidence="2">Rhamnogalacturonase A/B/Epimerase-like pectate lyase domain-containing protein</fullName>
    </recommendedName>
</protein>
<feature type="domain" description="Rhamnogalacturonase A/B/Epimerase-like pectate lyase" evidence="2">
    <location>
        <begin position="554"/>
        <end position="618"/>
    </location>
</feature>
<gene>
    <name evidence="3" type="ORF">TWF694_007800</name>
</gene>
<dbReference type="GO" id="GO:0004650">
    <property type="term" value="F:polygalacturonase activity"/>
    <property type="evidence" value="ECO:0007669"/>
    <property type="project" value="InterPro"/>
</dbReference>
<name>A0AAV9XJ99_9PEZI</name>
<dbReference type="Gene3D" id="2.160.20.10">
    <property type="entry name" value="Single-stranded right-handed beta-helix, Pectin lyase-like"/>
    <property type="match status" value="2"/>
</dbReference>
<evidence type="ECO:0000313" key="4">
    <source>
        <dbReference type="Proteomes" id="UP001365542"/>
    </source>
</evidence>
<comment type="caution">
    <text evidence="3">The sequence shown here is derived from an EMBL/GenBank/DDBJ whole genome shotgun (WGS) entry which is preliminary data.</text>
</comment>
<feature type="transmembrane region" description="Helical" evidence="1">
    <location>
        <begin position="1276"/>
        <end position="1309"/>
    </location>
</feature>
<organism evidence="3 4">
    <name type="scientific">Orbilia ellipsospora</name>
    <dbReference type="NCBI Taxonomy" id="2528407"/>
    <lineage>
        <taxon>Eukaryota</taxon>
        <taxon>Fungi</taxon>
        <taxon>Dikarya</taxon>
        <taxon>Ascomycota</taxon>
        <taxon>Pezizomycotina</taxon>
        <taxon>Orbiliomycetes</taxon>
        <taxon>Orbiliales</taxon>
        <taxon>Orbiliaceae</taxon>
        <taxon>Orbilia</taxon>
    </lineage>
</organism>
<dbReference type="Pfam" id="PF12708">
    <property type="entry name" value="Pect-lyase_RHGA_epim"/>
    <property type="match status" value="2"/>
</dbReference>
<dbReference type="PANTHER" id="PTHR33928:SF2">
    <property type="entry name" value="PECTATE LYASE SUPERFAMILY PROTEIN DOMAIN-CONTAINING PROTEIN-RELATED"/>
    <property type="match status" value="1"/>
</dbReference>
<evidence type="ECO:0000256" key="1">
    <source>
        <dbReference type="SAM" id="Phobius"/>
    </source>
</evidence>
<keyword evidence="4" id="KW-1185">Reference proteome</keyword>
<dbReference type="InterPro" id="IPR012334">
    <property type="entry name" value="Pectin_lyas_fold"/>
</dbReference>
<reference evidence="3 4" key="1">
    <citation type="submission" date="2019-10" db="EMBL/GenBank/DDBJ databases">
        <authorList>
            <person name="Palmer J.M."/>
        </authorList>
    </citation>
    <scope>NUCLEOTIDE SEQUENCE [LARGE SCALE GENOMIC DNA]</scope>
    <source>
        <strain evidence="3 4">TWF694</strain>
    </source>
</reference>
<evidence type="ECO:0000259" key="2">
    <source>
        <dbReference type="Pfam" id="PF12708"/>
    </source>
</evidence>